<dbReference type="Pfam" id="PF01039">
    <property type="entry name" value="Carboxyl_trans"/>
    <property type="match status" value="1"/>
</dbReference>
<dbReference type="InterPro" id="IPR034733">
    <property type="entry name" value="AcCoA_carboxyl_beta"/>
</dbReference>
<dbReference type="PRINTS" id="PR01070">
    <property type="entry name" value="ACCCTRFRASEB"/>
</dbReference>
<dbReference type="PANTHER" id="PTHR43842:SF2">
    <property type="entry name" value="PROPIONYL-COA CARBOXYLASE BETA CHAIN, MITOCHONDRIAL"/>
    <property type="match status" value="1"/>
</dbReference>
<evidence type="ECO:0000313" key="3">
    <source>
        <dbReference type="EMBL" id="WAH39049.1"/>
    </source>
</evidence>
<feature type="domain" description="CoA carboxyltransferase C-terminal" evidence="2">
    <location>
        <begin position="265"/>
        <end position="499"/>
    </location>
</feature>
<dbReference type="Proteomes" id="UP001164803">
    <property type="component" value="Chromosome"/>
</dbReference>
<evidence type="ECO:0000313" key="4">
    <source>
        <dbReference type="Proteomes" id="UP001164803"/>
    </source>
</evidence>
<dbReference type="EMBL" id="CP104064">
    <property type="protein sequence ID" value="WAH39049.1"/>
    <property type="molecule type" value="Genomic_DNA"/>
</dbReference>
<evidence type="ECO:0000259" key="2">
    <source>
        <dbReference type="PROSITE" id="PS50989"/>
    </source>
</evidence>
<dbReference type="InterPro" id="IPR011763">
    <property type="entry name" value="COA_CT_C"/>
</dbReference>
<proteinExistence type="predicted"/>
<gene>
    <name evidence="3" type="ORF">NZD86_11500</name>
</gene>
<dbReference type="SUPFAM" id="SSF52096">
    <property type="entry name" value="ClpP/crotonase"/>
    <property type="match status" value="2"/>
</dbReference>
<organism evidence="3 4">
    <name type="scientific">Alicyclobacillus dauci</name>
    <dbReference type="NCBI Taxonomy" id="1475485"/>
    <lineage>
        <taxon>Bacteria</taxon>
        <taxon>Bacillati</taxon>
        <taxon>Bacillota</taxon>
        <taxon>Bacilli</taxon>
        <taxon>Bacillales</taxon>
        <taxon>Alicyclobacillaceae</taxon>
        <taxon>Alicyclobacillus</taxon>
    </lineage>
</organism>
<keyword evidence="4" id="KW-1185">Reference proteome</keyword>
<sequence>MNENPIYQLQDRRRKVELGGGDKRILAQHDKGKGTARERIDQLLDPGSFRELGTFAATRSKYPGLDQVDAPGEGVVTGYGTVDGRTVFVFAQDFTVYGGALGEVHAEKIANVMDHAAKTGAPVIGLCDSGGARIQEGVVSLDGYGHVFYRNAVYSGVVPQISVIMGPCAGGAVYSPALTDFVVMVEGTSQMFITGPKVIQTVTGEVIGSEALGGARVQQAKSGVAHFTAASEEEALQQVRKLLEYIPSSSRERPPVRSFSGELLPDDRLREVVPQDGTKVYDVKDVIALLVDEDSFFEVQPLFARNAVVGFGRLAGEVIGIVANQPKFMAGGLDIDSSDKIARFIRFCDAFNIPLLTLEDVTGFIPGVKQEHGGIIRHGAKILYAYAEATVPKITVILRKAYGGAYVAMNSRAIGADMVFAWPSSEIAVMGPEGAASIIYHKEISSSDDPAAALQEKIQAYREEVATPYVAAGAGMVDDVIDPRDTRVKLAEVFKMLQNKQEERPMRKHGNIPL</sequence>
<feature type="domain" description="CoA carboxyltransferase N-terminal" evidence="1">
    <location>
        <begin position="2"/>
        <end position="258"/>
    </location>
</feature>
<dbReference type="InterPro" id="IPR011762">
    <property type="entry name" value="COA_CT_N"/>
</dbReference>
<dbReference type="PROSITE" id="PS50989">
    <property type="entry name" value="COA_CT_CTER"/>
    <property type="match status" value="1"/>
</dbReference>
<dbReference type="PROSITE" id="PS50980">
    <property type="entry name" value="COA_CT_NTER"/>
    <property type="match status" value="1"/>
</dbReference>
<dbReference type="InterPro" id="IPR051047">
    <property type="entry name" value="AccD/PCCB"/>
</dbReference>
<dbReference type="RefSeq" id="WP_268046698.1">
    <property type="nucleotide sequence ID" value="NZ_CP104064.1"/>
</dbReference>
<dbReference type="Gene3D" id="3.90.226.10">
    <property type="entry name" value="2-enoyl-CoA Hydratase, Chain A, domain 1"/>
    <property type="match status" value="2"/>
</dbReference>
<protein>
    <submittedName>
        <fullName evidence="3">Acyl-CoA carboxylase subunit beta</fullName>
    </submittedName>
</protein>
<reference evidence="3" key="1">
    <citation type="submission" date="2022-08" db="EMBL/GenBank/DDBJ databases">
        <title>Alicyclobacillus dauci DSM2870, complete genome.</title>
        <authorList>
            <person name="Wang Q."/>
            <person name="Cai R."/>
            <person name="Wang Z."/>
        </authorList>
    </citation>
    <scope>NUCLEOTIDE SEQUENCE</scope>
    <source>
        <strain evidence="3">DSM 28700</strain>
    </source>
</reference>
<evidence type="ECO:0000259" key="1">
    <source>
        <dbReference type="PROSITE" id="PS50980"/>
    </source>
</evidence>
<dbReference type="PANTHER" id="PTHR43842">
    <property type="entry name" value="PROPIONYL-COA CARBOXYLASE BETA CHAIN"/>
    <property type="match status" value="1"/>
</dbReference>
<dbReference type="InterPro" id="IPR029045">
    <property type="entry name" value="ClpP/crotonase-like_dom_sf"/>
</dbReference>
<accession>A0ABY6Z849</accession>
<name>A0ABY6Z849_9BACL</name>
<dbReference type="InterPro" id="IPR000438">
    <property type="entry name" value="Acetyl_CoA_COase_Trfase_b_su"/>
</dbReference>